<dbReference type="OrthoDB" id="436099at2759"/>
<reference evidence="8 9" key="1">
    <citation type="submission" date="2020-04" db="EMBL/GenBank/DDBJ databases">
        <title>Perkinsus olseni comparative genomics.</title>
        <authorList>
            <person name="Bogema D.R."/>
        </authorList>
    </citation>
    <scope>NUCLEOTIDE SEQUENCE [LARGE SCALE GENOMIC DNA]</scope>
    <source>
        <strain evidence="6">ATCC PRA-179</strain>
        <strain evidence="7">ATCC PRA-31</strain>
    </source>
</reference>
<name>A0A7J6MRQ3_PEROL</name>
<dbReference type="GO" id="GO:0016020">
    <property type="term" value="C:membrane"/>
    <property type="evidence" value="ECO:0007669"/>
    <property type="project" value="UniProtKB-SubCell"/>
</dbReference>
<evidence type="ECO:0000313" key="8">
    <source>
        <dbReference type="Proteomes" id="UP000570595"/>
    </source>
</evidence>
<evidence type="ECO:0000256" key="3">
    <source>
        <dbReference type="ARBA" id="ARBA00022989"/>
    </source>
</evidence>
<dbReference type="Proteomes" id="UP000570595">
    <property type="component" value="Unassembled WGS sequence"/>
</dbReference>
<comment type="caution">
    <text evidence="7">The sequence shown here is derived from an EMBL/GenBank/DDBJ whole genome shotgun (WGS) entry which is preliminary data.</text>
</comment>
<feature type="transmembrane region" description="Helical" evidence="5">
    <location>
        <begin position="254"/>
        <end position="277"/>
    </location>
</feature>
<evidence type="ECO:0000256" key="5">
    <source>
        <dbReference type="SAM" id="Phobius"/>
    </source>
</evidence>
<evidence type="ECO:0000313" key="9">
    <source>
        <dbReference type="Proteomes" id="UP000572268"/>
    </source>
</evidence>
<evidence type="ECO:0000256" key="2">
    <source>
        <dbReference type="ARBA" id="ARBA00022692"/>
    </source>
</evidence>
<keyword evidence="3 5" id="KW-1133">Transmembrane helix</keyword>
<dbReference type="AlphaFoldDB" id="A0A7J6MRQ3"/>
<keyword evidence="2 5" id="KW-0812">Transmembrane</keyword>
<accession>A0A7J6MRQ3</accession>
<comment type="subcellular location">
    <subcellularLocation>
        <location evidence="1">Membrane</location>
        <topology evidence="1">Multi-pass membrane protein</topology>
    </subcellularLocation>
</comment>
<dbReference type="InterPro" id="IPR002781">
    <property type="entry name" value="TM_pro_TauE-like"/>
</dbReference>
<feature type="transmembrane region" description="Helical" evidence="5">
    <location>
        <begin position="49"/>
        <end position="69"/>
    </location>
</feature>
<dbReference type="Proteomes" id="UP000572268">
    <property type="component" value="Unassembled WGS sequence"/>
</dbReference>
<keyword evidence="4 5" id="KW-0472">Membrane</keyword>
<dbReference type="PANTHER" id="PTHR14255:SF3">
    <property type="entry name" value="SULFITE EXPORTER TAUE_SAFE FAMILY PROTEIN 5-RELATED"/>
    <property type="match status" value="1"/>
</dbReference>
<evidence type="ECO:0008006" key="10">
    <source>
        <dbReference type="Google" id="ProtNLM"/>
    </source>
</evidence>
<gene>
    <name evidence="7" type="ORF">FOL46_005430</name>
    <name evidence="6" type="ORF">FOZ61_005645</name>
</gene>
<protein>
    <recommendedName>
        <fullName evidence="10">Sulfite exporter TauE/SafE</fullName>
    </recommendedName>
</protein>
<evidence type="ECO:0000313" key="7">
    <source>
        <dbReference type="EMBL" id="KAF4674255.1"/>
    </source>
</evidence>
<feature type="transmembrane region" description="Helical" evidence="5">
    <location>
        <begin position="81"/>
        <end position="104"/>
    </location>
</feature>
<feature type="transmembrane region" description="Helical" evidence="5">
    <location>
        <begin position="322"/>
        <end position="339"/>
    </location>
</feature>
<sequence length="392" mass="41043">MDPVHVENLGIVAPVIFIIAMLCMPPGVGGGILFVPLLNLVGRLPSKNATAMSQGLIMSATVAKVLFSLHAQYTSKHKSRVINLPYVVLMLPCMMVGGLIGVYIYSWLPVLIQLILYVITALFGSALSLLKGFRLWRAETLAKTQAKLEVENSNSGAQGSPGANPEELVLPPLLRPISRRKAIGCLAGVLGVWILVILSRLILGSSSTESVVGVPYCESLYWTLSAVVVVVLLMVPLLYALIDRAPGSSKAAITLSGSLLGIGFLAAVVGISGGIIITPLVMFMGLTPPQASGTGSVVILVNSSSLALSFGLGGFLPASSDLWIIALPFCGALTGDIILTKIMRRTGRTSILAFLLSSLAALGAVIVLITGIIKVVNESETGKNPLSTGRFC</sequence>
<evidence type="ECO:0000313" key="6">
    <source>
        <dbReference type="EMBL" id="KAF4668869.1"/>
    </source>
</evidence>
<feature type="transmembrane region" description="Helical" evidence="5">
    <location>
        <begin position="351"/>
        <end position="373"/>
    </location>
</feature>
<dbReference type="EMBL" id="JABAHT010000031">
    <property type="protein sequence ID" value="KAF4668869.1"/>
    <property type="molecule type" value="Genomic_DNA"/>
</dbReference>
<organism evidence="7 9">
    <name type="scientific">Perkinsus olseni</name>
    <name type="common">Perkinsus atlanticus</name>
    <dbReference type="NCBI Taxonomy" id="32597"/>
    <lineage>
        <taxon>Eukaryota</taxon>
        <taxon>Sar</taxon>
        <taxon>Alveolata</taxon>
        <taxon>Perkinsozoa</taxon>
        <taxon>Perkinsea</taxon>
        <taxon>Perkinsida</taxon>
        <taxon>Perkinsidae</taxon>
        <taxon>Perkinsus</taxon>
    </lineage>
</organism>
<feature type="transmembrane region" description="Helical" evidence="5">
    <location>
        <begin position="182"/>
        <end position="202"/>
    </location>
</feature>
<dbReference type="GO" id="GO:0031464">
    <property type="term" value="C:Cul4A-RING E3 ubiquitin ligase complex"/>
    <property type="evidence" value="ECO:0007669"/>
    <property type="project" value="TreeGrafter"/>
</dbReference>
<proteinExistence type="predicted"/>
<evidence type="ECO:0000256" key="1">
    <source>
        <dbReference type="ARBA" id="ARBA00004141"/>
    </source>
</evidence>
<dbReference type="Pfam" id="PF01925">
    <property type="entry name" value="TauE"/>
    <property type="match status" value="2"/>
</dbReference>
<evidence type="ECO:0000256" key="4">
    <source>
        <dbReference type="ARBA" id="ARBA00023136"/>
    </source>
</evidence>
<feature type="transmembrane region" description="Helical" evidence="5">
    <location>
        <begin position="110"/>
        <end position="130"/>
    </location>
</feature>
<dbReference type="GO" id="GO:0016567">
    <property type="term" value="P:protein ubiquitination"/>
    <property type="evidence" value="ECO:0007669"/>
    <property type="project" value="TreeGrafter"/>
</dbReference>
<feature type="transmembrane region" description="Helical" evidence="5">
    <location>
        <begin position="12"/>
        <end position="37"/>
    </location>
</feature>
<dbReference type="EMBL" id="JABANN010000033">
    <property type="protein sequence ID" value="KAF4674255.1"/>
    <property type="molecule type" value="Genomic_DNA"/>
</dbReference>
<feature type="transmembrane region" description="Helical" evidence="5">
    <location>
        <begin position="222"/>
        <end position="242"/>
    </location>
</feature>
<dbReference type="PANTHER" id="PTHR14255">
    <property type="entry name" value="CEREBLON"/>
    <property type="match status" value="1"/>
</dbReference>